<dbReference type="Proteomes" id="UP000263642">
    <property type="component" value="Unassembled WGS sequence"/>
</dbReference>
<dbReference type="Pfam" id="PF05014">
    <property type="entry name" value="Nuc_deoxyrib_tr"/>
    <property type="match status" value="1"/>
</dbReference>
<evidence type="ECO:0000313" key="1">
    <source>
        <dbReference type="EMBL" id="HCO23840.1"/>
    </source>
</evidence>
<dbReference type="InterPro" id="IPR007710">
    <property type="entry name" value="Nucleoside_deoxyribTrfase"/>
</dbReference>
<dbReference type="EMBL" id="DQAY01000071">
    <property type="protein sequence ID" value="HCO23840.1"/>
    <property type="molecule type" value="Genomic_DNA"/>
</dbReference>
<name>A0A3D3R886_9PLAN</name>
<protein>
    <recommendedName>
        <fullName evidence="3">Nucleoside 2-deoxyribosyltransferase</fullName>
    </recommendedName>
</protein>
<accession>A0A3D3R886</accession>
<evidence type="ECO:0000313" key="2">
    <source>
        <dbReference type="Proteomes" id="UP000263642"/>
    </source>
</evidence>
<comment type="caution">
    <text evidence="1">The sequence shown here is derived from an EMBL/GenBank/DDBJ whole genome shotgun (WGS) entry which is preliminary data.</text>
</comment>
<organism evidence="1 2">
    <name type="scientific">Gimesia maris</name>
    <dbReference type="NCBI Taxonomy" id="122"/>
    <lineage>
        <taxon>Bacteria</taxon>
        <taxon>Pseudomonadati</taxon>
        <taxon>Planctomycetota</taxon>
        <taxon>Planctomycetia</taxon>
        <taxon>Planctomycetales</taxon>
        <taxon>Planctomycetaceae</taxon>
        <taxon>Gimesia</taxon>
    </lineage>
</organism>
<gene>
    <name evidence="1" type="ORF">DIT97_12585</name>
</gene>
<sequence>MKHSDESIRVYCAGPLFNRSEREEMTAIADQLMESGYTVYLPHRDGMEFRLILDLLVERNWDTPTAAQFLHEAIFALDVYQLVIECEAMVWNLNGRTPDEGAVSEAAMAWVLGKPLIAYQDDVRSLIQGRVNPLLVGMVEFESVDEIGLIPDTLSAAINNQEITSPVSTDQLPLKVQKAVKAGQVLWKALCSEGAQENNEMIASVVEELFAPNDPSTILA</sequence>
<reference evidence="1 2" key="1">
    <citation type="journal article" date="2018" name="Nat. Biotechnol.">
        <title>A standardized bacterial taxonomy based on genome phylogeny substantially revises the tree of life.</title>
        <authorList>
            <person name="Parks D.H."/>
            <person name="Chuvochina M."/>
            <person name="Waite D.W."/>
            <person name="Rinke C."/>
            <person name="Skarshewski A."/>
            <person name="Chaumeil P.A."/>
            <person name="Hugenholtz P."/>
        </authorList>
    </citation>
    <scope>NUCLEOTIDE SEQUENCE [LARGE SCALE GENOMIC DNA]</scope>
    <source>
        <strain evidence="1">UBA9375</strain>
    </source>
</reference>
<dbReference type="Gene3D" id="3.40.50.450">
    <property type="match status" value="1"/>
</dbReference>
<dbReference type="SUPFAM" id="SSF52309">
    <property type="entry name" value="N-(deoxy)ribosyltransferase-like"/>
    <property type="match status" value="1"/>
</dbReference>
<dbReference type="AlphaFoldDB" id="A0A3D3R886"/>
<proteinExistence type="predicted"/>
<evidence type="ECO:0008006" key="3">
    <source>
        <dbReference type="Google" id="ProtNLM"/>
    </source>
</evidence>